<dbReference type="InterPro" id="IPR012337">
    <property type="entry name" value="RNaseH-like_sf"/>
</dbReference>
<proteinExistence type="predicted"/>
<dbReference type="Proteomes" id="UP000288805">
    <property type="component" value="Unassembled WGS sequence"/>
</dbReference>
<gene>
    <name evidence="1" type="ORF">CK203_065424</name>
</gene>
<dbReference type="InterPro" id="IPR043502">
    <property type="entry name" value="DNA/RNA_pol_sf"/>
</dbReference>
<reference evidence="1 2" key="1">
    <citation type="journal article" date="2018" name="PLoS Genet.">
        <title>Population sequencing reveals clonal diversity and ancestral inbreeding in the grapevine cultivar Chardonnay.</title>
        <authorList>
            <person name="Roach M.J."/>
            <person name="Johnson D.L."/>
            <person name="Bohlmann J."/>
            <person name="van Vuuren H.J."/>
            <person name="Jones S.J."/>
            <person name="Pretorius I.S."/>
            <person name="Schmidt S.A."/>
            <person name="Borneman A.R."/>
        </authorList>
    </citation>
    <scope>NUCLEOTIDE SEQUENCE [LARGE SCALE GENOMIC DNA]</scope>
    <source>
        <strain evidence="2">cv. Chardonnay</strain>
        <tissue evidence="1">Leaf</tissue>
    </source>
</reference>
<evidence type="ECO:0008006" key="3">
    <source>
        <dbReference type="Google" id="ProtNLM"/>
    </source>
</evidence>
<dbReference type="PANTHER" id="PTHR48475:SF1">
    <property type="entry name" value="RNASE H TYPE-1 DOMAIN-CONTAINING PROTEIN"/>
    <property type="match status" value="1"/>
</dbReference>
<dbReference type="SUPFAM" id="SSF56672">
    <property type="entry name" value="DNA/RNA polymerases"/>
    <property type="match status" value="1"/>
</dbReference>
<evidence type="ECO:0000313" key="1">
    <source>
        <dbReference type="EMBL" id="RVW61749.1"/>
    </source>
</evidence>
<organism evidence="1 2">
    <name type="scientific">Vitis vinifera</name>
    <name type="common">Grape</name>
    <dbReference type="NCBI Taxonomy" id="29760"/>
    <lineage>
        <taxon>Eukaryota</taxon>
        <taxon>Viridiplantae</taxon>
        <taxon>Streptophyta</taxon>
        <taxon>Embryophyta</taxon>
        <taxon>Tracheophyta</taxon>
        <taxon>Spermatophyta</taxon>
        <taxon>Magnoliopsida</taxon>
        <taxon>eudicotyledons</taxon>
        <taxon>Gunneridae</taxon>
        <taxon>Pentapetalae</taxon>
        <taxon>rosids</taxon>
        <taxon>Vitales</taxon>
        <taxon>Vitaceae</taxon>
        <taxon>Viteae</taxon>
        <taxon>Vitis</taxon>
    </lineage>
</organism>
<dbReference type="EMBL" id="QGNW01000809">
    <property type="protein sequence ID" value="RVW61749.1"/>
    <property type="molecule type" value="Genomic_DNA"/>
</dbReference>
<sequence length="664" mass="75856">MSQRDFLTHTPDPELRKPLLMYKAITSVCSVGYAFESSFSKAHGGWITDSIGTQANALASIASFKLDLHCSYHQGPGHDTDHCNVLRHAIQDLIDYGLTTKHMIAQEGGYGYLGDQFADWSNHILYFVPGRHQQGPSEFIAAIDHDTIFGLGFIPTELFPIDEYRDEMDMMTVSQITNIVQLSPVSPFDIPAPLAYLPHARPVKQKLRQLHPRWSLQVKEEIQKQLSVGFISVVEYPEWLANVVPVPKRWQNFDGSRYEEDNLYYQWGTYCCRVMPFGLKNAGATYQRVTTTLFHDMMHRNVKLRLNPKKCTFGVTLGNYWGIWQITVHQSIHSQIDRHIAPARTSTSSIFVSFRHGLGITSLGYQEIEALHDRVSVYLISRLDPLRYLFDPALTGRLMRWLVLLTEFDIHLSGWCMYFDGATNQSGYGIGVLLVSLRVIIFRETALELGIRQMEVFGDSNLVLRQIQEDWKTRIAHNQFANALTTLASFVDIPIDVVFLISGTYPKVAIVKDRRALRQLATKFVICGETLYRRSADVWGIDIIRKISPKSSSGHEFILVVIDYFTKWVEAASYARLTSIRVASFISSHIICRYKVPHESISDRRVHFRAKVDILTRKKLPFALWAYRTFFRTSIEAIPYSLVYGMEAVLPVETEIGSLRIALE</sequence>
<comment type="caution">
    <text evidence="1">The sequence shown here is derived from an EMBL/GenBank/DDBJ whole genome shotgun (WGS) entry which is preliminary data.</text>
</comment>
<accession>A0A438FP67</accession>
<dbReference type="SUPFAM" id="SSF53098">
    <property type="entry name" value="Ribonuclease H-like"/>
    <property type="match status" value="1"/>
</dbReference>
<dbReference type="GO" id="GO:0003676">
    <property type="term" value="F:nucleic acid binding"/>
    <property type="evidence" value="ECO:0007669"/>
    <property type="project" value="InterPro"/>
</dbReference>
<evidence type="ECO:0000313" key="2">
    <source>
        <dbReference type="Proteomes" id="UP000288805"/>
    </source>
</evidence>
<dbReference type="Gene3D" id="3.10.10.10">
    <property type="entry name" value="HIV Type 1 Reverse Transcriptase, subunit A, domain 1"/>
    <property type="match status" value="1"/>
</dbReference>
<protein>
    <recommendedName>
        <fullName evidence="3">Integrase catalytic domain-containing protein</fullName>
    </recommendedName>
</protein>
<dbReference type="PANTHER" id="PTHR48475">
    <property type="entry name" value="RIBONUCLEASE H"/>
    <property type="match status" value="1"/>
</dbReference>
<dbReference type="Gene3D" id="3.30.420.10">
    <property type="entry name" value="Ribonuclease H-like superfamily/Ribonuclease H"/>
    <property type="match status" value="1"/>
</dbReference>
<dbReference type="AlphaFoldDB" id="A0A438FP67"/>
<name>A0A438FP67_VITVI</name>
<dbReference type="InterPro" id="IPR036397">
    <property type="entry name" value="RNaseH_sf"/>
</dbReference>